<dbReference type="EMBL" id="JARQZJ010000095">
    <property type="protein sequence ID" value="KAK9885204.1"/>
    <property type="molecule type" value="Genomic_DNA"/>
</dbReference>
<comment type="caution">
    <text evidence="8">The sequence shown here is derived from an EMBL/GenBank/DDBJ whole genome shotgun (WGS) entry which is preliminary data.</text>
</comment>
<reference evidence="8 9" key="1">
    <citation type="submission" date="2023-03" db="EMBL/GenBank/DDBJ databases">
        <title>Genome insight into feeding habits of ladybird beetles.</title>
        <authorList>
            <person name="Li H.-S."/>
            <person name="Huang Y.-H."/>
            <person name="Pang H."/>
        </authorList>
    </citation>
    <scope>NUCLEOTIDE SEQUENCE [LARGE SCALE GENOMIC DNA]</scope>
    <source>
        <strain evidence="8">SYSU_2023b</strain>
        <tissue evidence="8">Whole body</tissue>
    </source>
</reference>
<dbReference type="Gene3D" id="3.20.20.80">
    <property type="entry name" value="Glycosidases"/>
    <property type="match status" value="1"/>
</dbReference>
<dbReference type="PROSITE" id="PS00653">
    <property type="entry name" value="GLYCOSYL_HYDROL_F1_2"/>
    <property type="match status" value="1"/>
</dbReference>
<accession>A0AAW1UWC9</accession>
<evidence type="ECO:0000256" key="3">
    <source>
        <dbReference type="ARBA" id="ARBA00022801"/>
    </source>
</evidence>
<evidence type="ECO:0000256" key="6">
    <source>
        <dbReference type="RuleBase" id="RU003690"/>
    </source>
</evidence>
<evidence type="ECO:0000313" key="9">
    <source>
        <dbReference type="Proteomes" id="UP001431783"/>
    </source>
</evidence>
<dbReference type="Proteomes" id="UP001431783">
    <property type="component" value="Unassembled WGS sequence"/>
</dbReference>
<dbReference type="PANTHER" id="PTHR10353:SF36">
    <property type="entry name" value="LP05116P"/>
    <property type="match status" value="1"/>
</dbReference>
<evidence type="ECO:0000256" key="4">
    <source>
        <dbReference type="ARBA" id="ARBA00023180"/>
    </source>
</evidence>
<keyword evidence="3" id="KW-0378">Hydrolase</keyword>
<keyword evidence="7" id="KW-0732">Signal</keyword>
<dbReference type="PRINTS" id="PR00131">
    <property type="entry name" value="GLHYDRLASE1"/>
</dbReference>
<protein>
    <recommendedName>
        <fullName evidence="10">Myrosinase 1</fullName>
    </recommendedName>
</protein>
<evidence type="ECO:0000256" key="5">
    <source>
        <dbReference type="ARBA" id="ARBA00023295"/>
    </source>
</evidence>
<dbReference type="InterPro" id="IPR017853">
    <property type="entry name" value="GH"/>
</dbReference>
<keyword evidence="4" id="KW-0325">Glycoprotein</keyword>
<comment type="similarity">
    <text evidence="1 6">Belongs to the glycosyl hydrolase 1 family.</text>
</comment>
<dbReference type="InterPro" id="IPR001360">
    <property type="entry name" value="Glyco_hydro_1"/>
</dbReference>
<dbReference type="PANTHER" id="PTHR10353">
    <property type="entry name" value="GLYCOSYL HYDROLASE"/>
    <property type="match status" value="1"/>
</dbReference>
<dbReference type="GO" id="GO:0008422">
    <property type="term" value="F:beta-glucosidase activity"/>
    <property type="evidence" value="ECO:0007669"/>
    <property type="project" value="TreeGrafter"/>
</dbReference>
<dbReference type="InterPro" id="IPR033132">
    <property type="entry name" value="GH_1_N_CS"/>
</dbReference>
<dbReference type="GO" id="GO:0005975">
    <property type="term" value="P:carbohydrate metabolic process"/>
    <property type="evidence" value="ECO:0007669"/>
    <property type="project" value="InterPro"/>
</dbReference>
<name>A0AAW1UWC9_9CUCU</name>
<comment type="subunit">
    <text evidence="2">Homodimer.</text>
</comment>
<dbReference type="AlphaFoldDB" id="A0AAW1UWC9"/>
<evidence type="ECO:0000256" key="7">
    <source>
        <dbReference type="SAM" id="SignalP"/>
    </source>
</evidence>
<organism evidence="8 9">
    <name type="scientific">Henosepilachna vigintioctopunctata</name>
    <dbReference type="NCBI Taxonomy" id="420089"/>
    <lineage>
        <taxon>Eukaryota</taxon>
        <taxon>Metazoa</taxon>
        <taxon>Ecdysozoa</taxon>
        <taxon>Arthropoda</taxon>
        <taxon>Hexapoda</taxon>
        <taxon>Insecta</taxon>
        <taxon>Pterygota</taxon>
        <taxon>Neoptera</taxon>
        <taxon>Endopterygota</taxon>
        <taxon>Coleoptera</taxon>
        <taxon>Polyphaga</taxon>
        <taxon>Cucujiformia</taxon>
        <taxon>Coccinelloidea</taxon>
        <taxon>Coccinellidae</taxon>
        <taxon>Epilachninae</taxon>
        <taxon>Epilachnini</taxon>
        <taxon>Henosepilachna</taxon>
    </lineage>
</organism>
<proteinExistence type="inferred from homology"/>
<evidence type="ECO:0000256" key="1">
    <source>
        <dbReference type="ARBA" id="ARBA00010838"/>
    </source>
</evidence>
<dbReference type="Pfam" id="PF00232">
    <property type="entry name" value="Glyco_hydro_1"/>
    <property type="match status" value="1"/>
</dbReference>
<feature type="signal peptide" evidence="7">
    <location>
        <begin position="1"/>
        <end position="17"/>
    </location>
</feature>
<keyword evidence="9" id="KW-1185">Reference proteome</keyword>
<evidence type="ECO:0008006" key="10">
    <source>
        <dbReference type="Google" id="ProtNLM"/>
    </source>
</evidence>
<dbReference type="SUPFAM" id="SSF51445">
    <property type="entry name" value="(Trans)glycosidases"/>
    <property type="match status" value="1"/>
</dbReference>
<feature type="chain" id="PRO_5043688176" description="Myrosinase 1" evidence="7">
    <location>
        <begin position="18"/>
        <end position="488"/>
    </location>
</feature>
<evidence type="ECO:0000313" key="8">
    <source>
        <dbReference type="EMBL" id="KAK9885204.1"/>
    </source>
</evidence>
<dbReference type="FunFam" id="3.20.20.80:FF:000013">
    <property type="entry name" value="lactase-phlorizin hydrolase"/>
    <property type="match status" value="1"/>
</dbReference>
<keyword evidence="5" id="KW-0326">Glycosidase</keyword>
<gene>
    <name evidence="8" type="ORF">WA026_010709</name>
</gene>
<sequence length="488" mass="56330">MLIKVIYCVFCLRLSASIELSNYSFPKDFVFGVASSSYQIEGATYEDGKGENIWDYNLHRKPEIVFDGTNGDVACDSYHKWEEDISLIKNLGANFYRFSIAWPRILPSCNVGAKINKKGIEHYDKFINGLLSKGITPMVTMYHWDLPQCLEEMGGWMNASIVDDFLIYANILFEAYGDRVKHWITFNEPFQVCEYGYSGTEMAPFRNLTGVGGYNCSHHLLLAHGRTYRHYEKKFKPIQKGKVGFAVNSGWFEPKEDTEEDRRSSERVMQFSYGWYMHPVVLGNYPSVMIDRVDAISAEENYPVSRLPKFTKEEIDMLRGSFDFLGVNHYSTAQTKFSDNFHRPSFGYDCGVAPYTNPDWATSTTLPGLQMVPWGFRRLMKWIKDQYNNPPMYVTENGWATGAGLEDNERVRYITQYLSELLKAIHEDGCNVIGYAYWTILDNFEWLSGFSTKFGLVQVDFQASNRTRTPRKSYEVYKKIISSRKVIV</sequence>
<evidence type="ECO:0000256" key="2">
    <source>
        <dbReference type="ARBA" id="ARBA00011738"/>
    </source>
</evidence>